<dbReference type="Proteomes" id="UP000095751">
    <property type="component" value="Unassembled WGS sequence"/>
</dbReference>
<dbReference type="GO" id="GO:0005248">
    <property type="term" value="F:voltage-gated sodium channel activity"/>
    <property type="evidence" value="ECO:0007669"/>
    <property type="project" value="TreeGrafter"/>
</dbReference>
<gene>
    <name evidence="7" type="ORF">FRACYDRAFT_197260</name>
</gene>
<dbReference type="PANTHER" id="PTHR10037">
    <property type="entry name" value="VOLTAGE-GATED CATION CHANNEL CALCIUM AND SODIUM"/>
    <property type="match status" value="1"/>
</dbReference>
<name>A0A1E7EP53_9STRA</name>
<organism evidence="7 8">
    <name type="scientific">Fragilariopsis cylindrus CCMP1102</name>
    <dbReference type="NCBI Taxonomy" id="635003"/>
    <lineage>
        <taxon>Eukaryota</taxon>
        <taxon>Sar</taxon>
        <taxon>Stramenopiles</taxon>
        <taxon>Ochrophyta</taxon>
        <taxon>Bacillariophyta</taxon>
        <taxon>Bacillariophyceae</taxon>
        <taxon>Bacillariophycidae</taxon>
        <taxon>Bacillariales</taxon>
        <taxon>Bacillariaceae</taxon>
        <taxon>Fragilariopsis</taxon>
    </lineage>
</organism>
<dbReference type="Pfam" id="PF00520">
    <property type="entry name" value="Ion_trans"/>
    <property type="match status" value="1"/>
</dbReference>
<dbReference type="PANTHER" id="PTHR10037:SF62">
    <property type="entry name" value="SODIUM CHANNEL PROTEIN 60E"/>
    <property type="match status" value="1"/>
</dbReference>
<feature type="transmembrane region" description="Helical" evidence="5">
    <location>
        <begin position="206"/>
        <end position="230"/>
    </location>
</feature>
<dbReference type="OrthoDB" id="45894at2759"/>
<feature type="domain" description="Ion transport" evidence="6">
    <location>
        <begin position="23"/>
        <end position="241"/>
    </location>
</feature>
<dbReference type="InParanoid" id="A0A1E7EP53"/>
<dbReference type="InterPro" id="IPR043203">
    <property type="entry name" value="VGCC_Ca_Na"/>
</dbReference>
<dbReference type="GO" id="GO:0001518">
    <property type="term" value="C:voltage-gated sodium channel complex"/>
    <property type="evidence" value="ECO:0007669"/>
    <property type="project" value="TreeGrafter"/>
</dbReference>
<reference evidence="7 8" key="1">
    <citation type="submission" date="2016-09" db="EMBL/GenBank/DDBJ databases">
        <title>Extensive genetic diversity and differential bi-allelic expression allows diatom success in the polar Southern Ocean.</title>
        <authorList>
            <consortium name="DOE Joint Genome Institute"/>
            <person name="Mock T."/>
            <person name="Otillar R.P."/>
            <person name="Strauss J."/>
            <person name="Dupont C."/>
            <person name="Frickenhaus S."/>
            <person name="Maumus F."/>
            <person name="Mcmullan M."/>
            <person name="Sanges R."/>
            <person name="Schmutz J."/>
            <person name="Toseland A."/>
            <person name="Valas R."/>
            <person name="Veluchamy A."/>
            <person name="Ward B.J."/>
            <person name="Allen A."/>
            <person name="Barry K."/>
            <person name="Falciatore A."/>
            <person name="Ferrante M."/>
            <person name="Fortunato A.E."/>
            <person name="Gloeckner G."/>
            <person name="Gruber A."/>
            <person name="Hipkin R."/>
            <person name="Janech M."/>
            <person name="Kroth P."/>
            <person name="Leese F."/>
            <person name="Lindquist E."/>
            <person name="Lyon B.R."/>
            <person name="Martin J."/>
            <person name="Mayer C."/>
            <person name="Parker M."/>
            <person name="Quesneville H."/>
            <person name="Raymond J."/>
            <person name="Uhlig C."/>
            <person name="Valentin K.U."/>
            <person name="Worden A.Z."/>
            <person name="Armbrust E.V."/>
            <person name="Bowler C."/>
            <person name="Green B."/>
            <person name="Moulton V."/>
            <person name="Van Oosterhout C."/>
            <person name="Grigoriev I."/>
        </authorList>
    </citation>
    <scope>NUCLEOTIDE SEQUENCE [LARGE SCALE GENOMIC DNA]</scope>
    <source>
        <strain evidence="7 8">CCMP1102</strain>
    </source>
</reference>
<evidence type="ECO:0000256" key="4">
    <source>
        <dbReference type="ARBA" id="ARBA00023136"/>
    </source>
</evidence>
<feature type="non-terminal residue" evidence="7">
    <location>
        <position position="246"/>
    </location>
</feature>
<feature type="transmembrane region" description="Helical" evidence="5">
    <location>
        <begin position="24"/>
        <end position="43"/>
    </location>
</feature>
<dbReference type="InterPro" id="IPR027359">
    <property type="entry name" value="Volt_channel_dom_sf"/>
</dbReference>
<evidence type="ECO:0000256" key="1">
    <source>
        <dbReference type="ARBA" id="ARBA00004141"/>
    </source>
</evidence>
<evidence type="ECO:0000313" key="8">
    <source>
        <dbReference type="Proteomes" id="UP000095751"/>
    </source>
</evidence>
<sequence length="246" mass="28482">MNNTYLDEIQKFRLKCGQIVNNPYVQLIMVGFITINAIMMGIATYDYIKLNPTLSNIFDITDQVFLIIFTIELVLQFIYHGYHLLYDGWLVFDLIIIGMSWAFQSVQIIRAFRIFRAFRLITRVKIMRNLILALVEVMPRMAAIFLMLLLIFYIFGVMFTQLFSEVETGESDYFGSLSATLLTLFQFMTLDGWSGITREIMVTNKWAWLPSIVFVFISGFVVVNLIIAVICDAIGTLDEQERAHLE</sequence>
<feature type="transmembrane region" description="Helical" evidence="5">
    <location>
        <begin position="174"/>
        <end position="194"/>
    </location>
</feature>
<dbReference type="Gene3D" id="1.20.120.350">
    <property type="entry name" value="Voltage-gated potassium channels. Chain C"/>
    <property type="match status" value="1"/>
</dbReference>
<dbReference type="AlphaFoldDB" id="A0A1E7EP53"/>
<dbReference type="Gene3D" id="1.10.287.70">
    <property type="match status" value="1"/>
</dbReference>
<evidence type="ECO:0000256" key="5">
    <source>
        <dbReference type="SAM" id="Phobius"/>
    </source>
</evidence>
<keyword evidence="2 5" id="KW-0812">Transmembrane</keyword>
<evidence type="ECO:0000259" key="6">
    <source>
        <dbReference type="Pfam" id="PF00520"/>
    </source>
</evidence>
<dbReference type="KEGG" id="fcy:FRACYDRAFT_197260"/>
<dbReference type="SUPFAM" id="SSF81324">
    <property type="entry name" value="Voltage-gated potassium channels"/>
    <property type="match status" value="1"/>
</dbReference>
<keyword evidence="3 5" id="KW-1133">Transmembrane helix</keyword>
<accession>A0A1E7EP53</accession>
<protein>
    <submittedName>
        <fullName evidence="7">Ion_trans-domain-containing protein</fullName>
    </submittedName>
</protein>
<dbReference type="EMBL" id="KV784384">
    <property type="protein sequence ID" value="OEU07644.1"/>
    <property type="molecule type" value="Genomic_DNA"/>
</dbReference>
<comment type="subcellular location">
    <subcellularLocation>
        <location evidence="1">Membrane</location>
        <topology evidence="1">Multi-pass membrane protein</topology>
    </subcellularLocation>
</comment>
<proteinExistence type="predicted"/>
<keyword evidence="8" id="KW-1185">Reference proteome</keyword>
<evidence type="ECO:0000256" key="3">
    <source>
        <dbReference type="ARBA" id="ARBA00022989"/>
    </source>
</evidence>
<feature type="transmembrane region" description="Helical" evidence="5">
    <location>
        <begin position="88"/>
        <end position="109"/>
    </location>
</feature>
<keyword evidence="4 5" id="KW-0472">Membrane</keyword>
<feature type="transmembrane region" description="Helical" evidence="5">
    <location>
        <begin position="130"/>
        <end position="154"/>
    </location>
</feature>
<evidence type="ECO:0000313" key="7">
    <source>
        <dbReference type="EMBL" id="OEU07644.1"/>
    </source>
</evidence>
<dbReference type="InterPro" id="IPR005821">
    <property type="entry name" value="Ion_trans_dom"/>
</dbReference>
<evidence type="ECO:0000256" key="2">
    <source>
        <dbReference type="ARBA" id="ARBA00022692"/>
    </source>
</evidence>